<keyword evidence="2" id="KW-1185">Reference proteome</keyword>
<evidence type="ECO:0000313" key="2">
    <source>
        <dbReference type="Proteomes" id="UP000237105"/>
    </source>
</evidence>
<keyword evidence="1" id="KW-0378">Hydrolase</keyword>
<name>A0A2P5CKW4_PARAD</name>
<proteinExistence type="predicted"/>
<dbReference type="GO" id="GO:0016787">
    <property type="term" value="F:hydrolase activity"/>
    <property type="evidence" value="ECO:0007669"/>
    <property type="project" value="UniProtKB-KW"/>
</dbReference>
<dbReference type="Proteomes" id="UP000237105">
    <property type="component" value="Unassembled WGS sequence"/>
</dbReference>
<evidence type="ECO:0000313" key="1">
    <source>
        <dbReference type="EMBL" id="PON61666.1"/>
    </source>
</evidence>
<dbReference type="OrthoDB" id="10419292at2759"/>
<reference evidence="2" key="1">
    <citation type="submission" date="2016-06" db="EMBL/GenBank/DDBJ databases">
        <title>Parallel loss of symbiosis genes in relatives of nitrogen-fixing non-legume Parasponia.</title>
        <authorList>
            <person name="Van Velzen R."/>
            <person name="Holmer R."/>
            <person name="Bu F."/>
            <person name="Rutten L."/>
            <person name="Van Zeijl A."/>
            <person name="Liu W."/>
            <person name="Santuari L."/>
            <person name="Cao Q."/>
            <person name="Sharma T."/>
            <person name="Shen D."/>
            <person name="Roswanjaya Y."/>
            <person name="Wardhani T."/>
            <person name="Kalhor M.S."/>
            <person name="Jansen J."/>
            <person name="Van den Hoogen J."/>
            <person name="Gungor B."/>
            <person name="Hartog M."/>
            <person name="Hontelez J."/>
            <person name="Verver J."/>
            <person name="Yang W.-C."/>
            <person name="Schijlen E."/>
            <person name="Repin R."/>
            <person name="Schilthuizen M."/>
            <person name="Schranz E."/>
            <person name="Heidstra R."/>
            <person name="Miyata K."/>
            <person name="Fedorova E."/>
            <person name="Kohlen W."/>
            <person name="Bisseling T."/>
            <person name="Smit S."/>
            <person name="Geurts R."/>
        </authorList>
    </citation>
    <scope>NUCLEOTIDE SEQUENCE [LARGE SCALE GENOMIC DNA]</scope>
    <source>
        <strain evidence="2">cv. WU1-14</strain>
    </source>
</reference>
<dbReference type="AlphaFoldDB" id="A0A2P5CKW4"/>
<sequence length="86" mass="9482">MITLVGCVRRRIINQSRTGHNCQNLPALAAEMAAALASSSIVFEDRMYSRRLVHGADILSLVSGMSSDPDRGVYQGQQARWGRICF</sequence>
<protein>
    <submittedName>
        <fullName evidence="1">Glycoside hydrolase</fullName>
    </submittedName>
</protein>
<accession>A0A2P5CKW4</accession>
<gene>
    <name evidence="1" type="ORF">PanWU01x14_143250</name>
</gene>
<comment type="caution">
    <text evidence="1">The sequence shown here is derived from an EMBL/GenBank/DDBJ whole genome shotgun (WGS) entry which is preliminary data.</text>
</comment>
<dbReference type="EMBL" id="JXTB01000119">
    <property type="protein sequence ID" value="PON61666.1"/>
    <property type="molecule type" value="Genomic_DNA"/>
</dbReference>
<organism evidence="1 2">
    <name type="scientific">Parasponia andersonii</name>
    <name type="common">Sponia andersonii</name>
    <dbReference type="NCBI Taxonomy" id="3476"/>
    <lineage>
        <taxon>Eukaryota</taxon>
        <taxon>Viridiplantae</taxon>
        <taxon>Streptophyta</taxon>
        <taxon>Embryophyta</taxon>
        <taxon>Tracheophyta</taxon>
        <taxon>Spermatophyta</taxon>
        <taxon>Magnoliopsida</taxon>
        <taxon>eudicotyledons</taxon>
        <taxon>Gunneridae</taxon>
        <taxon>Pentapetalae</taxon>
        <taxon>rosids</taxon>
        <taxon>fabids</taxon>
        <taxon>Rosales</taxon>
        <taxon>Cannabaceae</taxon>
        <taxon>Parasponia</taxon>
    </lineage>
</organism>